<dbReference type="EMBL" id="CAFBMB010000080">
    <property type="protein sequence ID" value="CAB4903094.1"/>
    <property type="molecule type" value="Genomic_DNA"/>
</dbReference>
<reference evidence="2" key="1">
    <citation type="submission" date="2020-05" db="EMBL/GenBank/DDBJ databases">
        <authorList>
            <person name="Chiriac C."/>
            <person name="Salcher M."/>
            <person name="Ghai R."/>
            <person name="Kavagutti S V."/>
        </authorList>
    </citation>
    <scope>NUCLEOTIDE SEQUENCE</scope>
</reference>
<name>A0A6J7G8H1_9ZZZZ</name>
<evidence type="ECO:0000256" key="1">
    <source>
        <dbReference type="SAM" id="MobiDB-lite"/>
    </source>
</evidence>
<proteinExistence type="predicted"/>
<organism evidence="2">
    <name type="scientific">freshwater metagenome</name>
    <dbReference type="NCBI Taxonomy" id="449393"/>
    <lineage>
        <taxon>unclassified sequences</taxon>
        <taxon>metagenomes</taxon>
        <taxon>ecological metagenomes</taxon>
    </lineage>
</organism>
<dbReference type="AlphaFoldDB" id="A0A6J7G8H1"/>
<evidence type="ECO:0000313" key="2">
    <source>
        <dbReference type="EMBL" id="CAB4903094.1"/>
    </source>
</evidence>
<accession>A0A6J7G8H1</accession>
<sequence length="167" mass="18252">MFCTEIEARNFAENGTVLAPQGVPNSIEVTGGKAPRISADRRQETTDECCLVPNVVEVNTHGVHAGGMPNKKLSKPPRSSRHPDDPLEPGAISRPFLGASRRRRQDIDHCLAGDIGLGGMCEELKKFVTAQTRLNTQLFNDLASASQVNKPCLRDVGENERLRHEIA</sequence>
<feature type="region of interest" description="Disordered" evidence="1">
    <location>
        <begin position="61"/>
        <end position="98"/>
    </location>
</feature>
<gene>
    <name evidence="2" type="ORF">UFOPK3516_01034</name>
</gene>
<protein>
    <submittedName>
        <fullName evidence="2">Unannotated protein</fullName>
    </submittedName>
</protein>